<reference evidence="2 3" key="1">
    <citation type="journal article" date="2017" name="Front. Microbiol.">
        <title>Phaeobacter piscinae sp. nov., a species of the Roseobacter group and potential aquaculture probiont.</title>
        <authorList>
            <person name="Sonnenschein E.C."/>
            <person name="Phippen C.B.W."/>
            <person name="Nielsen K.F."/>
            <person name="Mateiu R.V."/>
            <person name="Melchiorsen J."/>
            <person name="Gram L."/>
            <person name="Overmann J."/>
            <person name="Freese H.M."/>
        </authorList>
    </citation>
    <scope>NUCLEOTIDE SEQUENCE [LARGE SCALE GENOMIC DNA]</scope>
    <source>
        <strain evidence="2 3">P36</strain>
    </source>
</reference>
<organism evidence="2 3">
    <name type="scientific">Phaeobacter piscinae</name>
    <dbReference type="NCBI Taxonomy" id="1580596"/>
    <lineage>
        <taxon>Bacteria</taxon>
        <taxon>Pseudomonadati</taxon>
        <taxon>Pseudomonadota</taxon>
        <taxon>Alphaproteobacteria</taxon>
        <taxon>Rhodobacterales</taxon>
        <taxon>Roseobacteraceae</taxon>
        <taxon>Phaeobacter</taxon>
    </lineage>
</organism>
<gene>
    <name evidence="2" type="ORF">PhaeoP36_04054</name>
</gene>
<proteinExistence type="predicted"/>
<geneLocation type="plasmid" evidence="2 3">
    <name>pP36_f</name>
</geneLocation>
<dbReference type="Pfam" id="PF07238">
    <property type="entry name" value="PilZ"/>
    <property type="match status" value="1"/>
</dbReference>
<reference evidence="2 3" key="2">
    <citation type="journal article" date="2017" name="Genome Biol. Evol.">
        <title>Trajectories and Drivers of Genome Evolution in Surface-Associated Marine Phaeobacter.</title>
        <authorList>
            <person name="Freese H.M."/>
            <person name="Sikorski J."/>
            <person name="Bunk B."/>
            <person name="Scheuner C."/>
            <person name="Meier-Kolthoff J.P."/>
            <person name="Sproer C."/>
            <person name="Gram L."/>
            <person name="Overmann J."/>
        </authorList>
    </citation>
    <scope>NUCLEOTIDE SEQUENCE [LARGE SCALE GENOMIC DNA]</scope>
    <source>
        <strain evidence="2 3">P36</strain>
    </source>
</reference>
<accession>A0ABM6PJC4</accession>
<dbReference type="Gene3D" id="2.40.10.220">
    <property type="entry name" value="predicted glycosyltransferase like domains"/>
    <property type="match status" value="1"/>
</dbReference>
<evidence type="ECO:0000259" key="1">
    <source>
        <dbReference type="Pfam" id="PF07238"/>
    </source>
</evidence>
<sequence length="104" mass="11725">MLKQFKETEPRLRLEIPCTLNFSREEHPAKIVNISYSGLGIELLVEGPVLDSRDVQSVTVEGIGTLHARVLWKRGAKLGLKFASKRNARPALDAFFKKIGDYPF</sequence>
<dbReference type="Proteomes" id="UP000218891">
    <property type="component" value="Plasmid pP36_f"/>
</dbReference>
<reference evidence="2 3" key="3">
    <citation type="journal article" date="2017" name="Int. J. Syst. Evol. Microbiol.">
        <title>Adaptation of Surface-Associated Bacteria to the Open Ocean: A Genomically Distinct Subpopulation of Phaeobacter gallaeciensis Colonizes Pacific Mesozooplankton.</title>
        <authorList>
            <person name="Freese H.M."/>
            <person name="Methner A."/>
            <person name="Overmann J."/>
        </authorList>
    </citation>
    <scope>NUCLEOTIDE SEQUENCE [LARGE SCALE GENOMIC DNA]</scope>
    <source>
        <strain evidence="2 3">P36</strain>
    </source>
</reference>
<evidence type="ECO:0000313" key="2">
    <source>
        <dbReference type="EMBL" id="ATG38129.1"/>
    </source>
</evidence>
<keyword evidence="3" id="KW-1185">Reference proteome</keyword>
<dbReference type="InterPro" id="IPR009875">
    <property type="entry name" value="PilZ_domain"/>
</dbReference>
<protein>
    <submittedName>
        <fullName evidence="2">PilZ domain protein</fullName>
    </submittedName>
</protein>
<reference evidence="2 3" key="4">
    <citation type="journal article" date="2018" name="Environ. Microbiol. Rep.">
        <title>Phylogenetic distribution of roseobacticides in the Roseobacter group and their effect on microalgae.</title>
        <authorList>
            <person name="Sonnenschein E.C."/>
            <person name="Phippen C.B."/>
            <person name="Bentzon-Tilia M."/>
            <person name="Rasmussen S.A."/>
            <person name="Nielsen K.F."/>
            <person name="Gram L."/>
        </authorList>
    </citation>
    <scope>NUCLEOTIDE SEQUENCE [LARGE SCALE GENOMIC DNA]</scope>
    <source>
        <strain evidence="2 3">P36</strain>
    </source>
</reference>
<feature type="domain" description="PilZ" evidence="1">
    <location>
        <begin position="9"/>
        <end position="84"/>
    </location>
</feature>
<dbReference type="EMBL" id="CP010649">
    <property type="protein sequence ID" value="ATG38129.1"/>
    <property type="molecule type" value="Genomic_DNA"/>
</dbReference>
<dbReference type="SUPFAM" id="SSF141371">
    <property type="entry name" value="PilZ domain-like"/>
    <property type="match status" value="1"/>
</dbReference>
<evidence type="ECO:0000313" key="3">
    <source>
        <dbReference type="Proteomes" id="UP000218891"/>
    </source>
</evidence>
<dbReference type="RefSeq" id="WP_096870214.1">
    <property type="nucleotide sequence ID" value="NZ_CP010649.1"/>
</dbReference>
<keyword evidence="2" id="KW-0614">Plasmid</keyword>
<name>A0ABM6PJC4_9RHOB</name>